<dbReference type="InterPro" id="IPR011762">
    <property type="entry name" value="COA_CT_N"/>
</dbReference>
<feature type="binding site" evidence="5">
    <location>
        <position position="30"/>
    </location>
    <ligand>
        <name>Zn(2+)</name>
        <dbReference type="ChEBI" id="CHEBI:29105"/>
    </ligand>
</feature>
<evidence type="ECO:0000256" key="1">
    <source>
        <dbReference type="ARBA" id="ARBA00022516"/>
    </source>
</evidence>
<dbReference type="InterPro" id="IPR029045">
    <property type="entry name" value="ClpP/crotonase-like_dom_sf"/>
</dbReference>
<dbReference type="NCBIfam" id="TIGR00515">
    <property type="entry name" value="accD"/>
    <property type="match status" value="1"/>
</dbReference>
<dbReference type="GO" id="GO:0005524">
    <property type="term" value="F:ATP binding"/>
    <property type="evidence" value="ECO:0007669"/>
    <property type="project" value="UniProtKB-KW"/>
</dbReference>
<dbReference type="Proteomes" id="UP000717624">
    <property type="component" value="Unassembled WGS sequence"/>
</dbReference>
<dbReference type="GO" id="GO:0006633">
    <property type="term" value="P:fatty acid biosynthetic process"/>
    <property type="evidence" value="ECO:0007669"/>
    <property type="project" value="UniProtKB-KW"/>
</dbReference>
<dbReference type="GO" id="GO:0003989">
    <property type="term" value="F:acetyl-CoA carboxylase activity"/>
    <property type="evidence" value="ECO:0007669"/>
    <property type="project" value="InterPro"/>
</dbReference>
<keyword evidence="5" id="KW-0862">Zinc</keyword>
<evidence type="ECO:0000256" key="3">
    <source>
        <dbReference type="ARBA" id="ARBA00022771"/>
    </source>
</evidence>
<dbReference type="EMBL" id="JAFBEB010000003">
    <property type="protein sequence ID" value="MBM7589562.1"/>
    <property type="molecule type" value="Genomic_DNA"/>
</dbReference>
<keyword evidence="5" id="KW-0479">Metal-binding</keyword>
<name>A0A939BRF4_9BACL</name>
<evidence type="ECO:0000259" key="6">
    <source>
        <dbReference type="PROSITE" id="PS50980"/>
    </source>
</evidence>
<comment type="function">
    <text evidence="5">Component of the acetyl coenzyme A carboxylase (ACC) complex. Biotin carboxylase (BC) catalyzes the carboxylation of biotin on its carrier protein (BCCP) and then the CO(2) group is transferred by the transcarboxylase to acetyl-CoA to form malonyl-CoA.</text>
</comment>
<comment type="subcellular location">
    <subcellularLocation>
        <location evidence="5">Cytoplasm</location>
    </subcellularLocation>
</comment>
<proteinExistence type="inferred from homology"/>
<keyword evidence="5" id="KW-0275">Fatty acid biosynthesis</keyword>
<feature type="binding site" evidence="5">
    <location>
        <position position="11"/>
    </location>
    <ligand>
        <name>Zn(2+)</name>
        <dbReference type="ChEBI" id="CHEBI:29105"/>
    </ligand>
</feature>
<comment type="catalytic activity">
    <reaction evidence="5">
        <text>N(6)-carboxybiotinyl-L-lysyl-[protein] + acetyl-CoA = N(6)-biotinyl-L-lysyl-[protein] + malonyl-CoA</text>
        <dbReference type="Rhea" id="RHEA:54728"/>
        <dbReference type="Rhea" id="RHEA-COMP:10505"/>
        <dbReference type="Rhea" id="RHEA-COMP:10506"/>
        <dbReference type="ChEBI" id="CHEBI:57288"/>
        <dbReference type="ChEBI" id="CHEBI:57384"/>
        <dbReference type="ChEBI" id="CHEBI:83144"/>
        <dbReference type="ChEBI" id="CHEBI:83145"/>
        <dbReference type="EC" id="2.1.3.15"/>
    </reaction>
</comment>
<feature type="binding site" evidence="5">
    <location>
        <position position="33"/>
    </location>
    <ligand>
        <name>Zn(2+)</name>
        <dbReference type="ChEBI" id="CHEBI:29105"/>
    </ligand>
</feature>
<dbReference type="Pfam" id="PF01039">
    <property type="entry name" value="Carboxyl_trans"/>
    <property type="match status" value="1"/>
</dbReference>
<keyword evidence="5" id="KW-0547">Nucleotide-binding</keyword>
<keyword evidence="4 5" id="KW-0443">Lipid metabolism</keyword>
<dbReference type="PANTHER" id="PTHR42995">
    <property type="entry name" value="ACETYL-COENZYME A CARBOXYLASE CARBOXYL TRANSFERASE SUBUNIT BETA, CHLOROPLASTIC"/>
    <property type="match status" value="1"/>
</dbReference>
<dbReference type="HAMAP" id="MF_01395">
    <property type="entry name" value="AcetylCoA_CT_beta"/>
    <property type="match status" value="1"/>
</dbReference>
<keyword evidence="5" id="KW-0276">Fatty acid metabolism</keyword>
<dbReference type="AlphaFoldDB" id="A0A939BRF4"/>
<keyword evidence="2 5" id="KW-0808">Transferase</keyword>
<gene>
    <name evidence="5" type="primary">accD</name>
    <name evidence="7" type="ORF">JOD01_001162</name>
</gene>
<evidence type="ECO:0000256" key="5">
    <source>
        <dbReference type="HAMAP-Rule" id="MF_01395"/>
    </source>
</evidence>
<comment type="pathway">
    <text evidence="5">Lipid metabolism; malonyl-CoA biosynthesis; malonyl-CoA from acetyl-CoA: step 1/1.</text>
</comment>
<comment type="subunit">
    <text evidence="5">Acetyl-CoA carboxylase is a heterohexamer composed of biotin carboxyl carrier protein (AccB), biotin carboxylase (AccC) and two subunits each of ACCase subunit alpha (AccA) and ACCase subunit beta (AccD).</text>
</comment>
<evidence type="ECO:0000313" key="8">
    <source>
        <dbReference type="Proteomes" id="UP000717624"/>
    </source>
</evidence>
<keyword evidence="5" id="KW-0067">ATP-binding</keyword>
<protein>
    <recommendedName>
        <fullName evidence="5">Acetyl-coenzyme A carboxylase carboxyl transferase subunit beta</fullName>
        <shortName evidence="5">ACCase subunit beta</shortName>
        <shortName evidence="5">Acetyl-CoA carboxylase carboxyltransferase subunit beta</shortName>
        <ecNumber evidence="5">2.1.3.15</ecNumber>
    </recommendedName>
</protein>
<comment type="cofactor">
    <cofactor evidence="5">
        <name>Zn(2+)</name>
        <dbReference type="ChEBI" id="CHEBI:29105"/>
    </cofactor>
    <text evidence="5">Binds 1 zinc ion per subunit.</text>
</comment>
<evidence type="ECO:0000313" key="7">
    <source>
        <dbReference type="EMBL" id="MBM7589562.1"/>
    </source>
</evidence>
<dbReference type="InterPro" id="IPR000438">
    <property type="entry name" value="Acetyl_CoA_COase_Trfase_b_su"/>
</dbReference>
<dbReference type="GO" id="GO:2001295">
    <property type="term" value="P:malonyl-CoA biosynthetic process"/>
    <property type="evidence" value="ECO:0007669"/>
    <property type="project" value="UniProtKB-UniRule"/>
</dbReference>
<comment type="caution">
    <text evidence="7">The sequence shown here is derived from an EMBL/GenBank/DDBJ whole genome shotgun (WGS) entry which is preliminary data.</text>
</comment>
<dbReference type="EC" id="2.1.3.15" evidence="5"/>
<organism evidence="7 8">
    <name type="scientific">Brevibacillus fulvus</name>
    <dbReference type="NCBI Taxonomy" id="1125967"/>
    <lineage>
        <taxon>Bacteria</taxon>
        <taxon>Bacillati</taxon>
        <taxon>Bacillota</taxon>
        <taxon>Bacilli</taxon>
        <taxon>Bacillales</taxon>
        <taxon>Paenibacillaceae</taxon>
        <taxon>Brevibacillus</taxon>
    </lineage>
</organism>
<keyword evidence="7" id="KW-0436">Ligase</keyword>
<dbReference type="SUPFAM" id="SSF52096">
    <property type="entry name" value="ClpP/crotonase"/>
    <property type="match status" value="1"/>
</dbReference>
<keyword evidence="8" id="KW-1185">Reference proteome</keyword>
<dbReference type="InterPro" id="IPR034733">
    <property type="entry name" value="AcCoA_carboxyl_beta"/>
</dbReference>
<dbReference type="PRINTS" id="PR01070">
    <property type="entry name" value="ACCCTRFRASEB"/>
</dbReference>
<keyword evidence="5" id="KW-0963">Cytoplasm</keyword>
<comment type="similarity">
    <text evidence="5">Belongs to the AccD/PCCB family.</text>
</comment>
<keyword evidence="1 5" id="KW-0444">Lipid biosynthesis</keyword>
<keyword evidence="3 5" id="KW-0863">Zinc-finger</keyword>
<dbReference type="GO" id="GO:0009317">
    <property type="term" value="C:acetyl-CoA carboxylase complex"/>
    <property type="evidence" value="ECO:0007669"/>
    <property type="project" value="InterPro"/>
</dbReference>
<dbReference type="RefSeq" id="WP_204517292.1">
    <property type="nucleotide sequence ID" value="NZ_BAABIN010000038.1"/>
</dbReference>
<dbReference type="PANTHER" id="PTHR42995:SF5">
    <property type="entry name" value="ACETYL-COENZYME A CARBOXYLASE CARBOXYL TRANSFERASE SUBUNIT BETA, CHLOROPLASTIC"/>
    <property type="match status" value="1"/>
</dbReference>
<feature type="domain" description="CoA carboxyltransferase N-terminal" evidence="6">
    <location>
        <begin position="7"/>
        <end position="265"/>
    </location>
</feature>
<evidence type="ECO:0000256" key="2">
    <source>
        <dbReference type="ARBA" id="ARBA00022679"/>
    </source>
</evidence>
<dbReference type="GO" id="GO:0008270">
    <property type="term" value="F:zinc ion binding"/>
    <property type="evidence" value="ECO:0007669"/>
    <property type="project" value="UniProtKB-UniRule"/>
</dbReference>
<dbReference type="GO" id="GO:0016743">
    <property type="term" value="F:carboxyl- or carbamoyltransferase activity"/>
    <property type="evidence" value="ECO:0007669"/>
    <property type="project" value="UniProtKB-UniRule"/>
</dbReference>
<dbReference type="PROSITE" id="PS50980">
    <property type="entry name" value="COA_CT_NTER"/>
    <property type="match status" value="1"/>
</dbReference>
<accession>A0A939BRF4</accession>
<sequence>MKPGRDQGIYCPDCDGRVDREKLYHDWKMCPFCQYHFPLTADERLALTLDRDSFRPIAEGLLTEDCLQFPEYLDKIEQDRRKTNLQEAVLAGVGNIGGHEVVMAAMDTRFRMGSMGSVVGETIVRAIRYAHDTRLPLIVFSASGGARMQEGIFSLMQMGRTAMELGKFHRAGGLYISVLTHPTTGGVTASFAALGDIIIAEPRALIGFAGPRVIQQTIRQQLPEGFQRAEFLQDKGFLDLIVSRPALRETLLKLLNFHKGVRAIG</sequence>
<reference evidence="7" key="1">
    <citation type="submission" date="2021-01" db="EMBL/GenBank/DDBJ databases">
        <title>Genomic Encyclopedia of Type Strains, Phase IV (KMG-IV): sequencing the most valuable type-strain genomes for metagenomic binning, comparative biology and taxonomic classification.</title>
        <authorList>
            <person name="Goeker M."/>
        </authorList>
    </citation>
    <scope>NUCLEOTIDE SEQUENCE</scope>
    <source>
        <strain evidence="7">DSM 25523</strain>
    </source>
</reference>
<feature type="zinc finger region" description="C4-type" evidence="5">
    <location>
        <begin position="11"/>
        <end position="33"/>
    </location>
</feature>
<feature type="binding site" evidence="5">
    <location>
        <position position="14"/>
    </location>
    <ligand>
        <name>Zn(2+)</name>
        <dbReference type="ChEBI" id="CHEBI:29105"/>
    </ligand>
</feature>
<dbReference type="Gene3D" id="3.90.226.10">
    <property type="entry name" value="2-enoyl-CoA Hydratase, Chain A, domain 1"/>
    <property type="match status" value="1"/>
</dbReference>
<evidence type="ECO:0000256" key="4">
    <source>
        <dbReference type="ARBA" id="ARBA00023098"/>
    </source>
</evidence>